<evidence type="ECO:0000313" key="2">
    <source>
        <dbReference type="EMBL" id="SVC22489.1"/>
    </source>
</evidence>
<evidence type="ECO:0000256" key="1">
    <source>
        <dbReference type="SAM" id="Phobius"/>
    </source>
</evidence>
<protein>
    <recommendedName>
        <fullName evidence="3">Tetratricopeptide repeat-like domain-containing protein</fullName>
    </recommendedName>
</protein>
<keyword evidence="1" id="KW-0812">Transmembrane</keyword>
<sequence length="149" mass="16954">MENPPIKNGLSYKIKIPIIVLTIITLSAMGALFIKIAYSVGSSENLSDNYQYLRNTGDKLKNEDLHEQAIDQYIKYLEKTKIENPFRPLVAHSIGELYMELSNCQEALIWLFQAEEAKGTYPHADELKIHIDTCLIKIKSSQPINLNSK</sequence>
<reference evidence="2" key="1">
    <citation type="submission" date="2018-05" db="EMBL/GenBank/DDBJ databases">
        <authorList>
            <person name="Lanie J.A."/>
            <person name="Ng W.-L."/>
            <person name="Kazmierczak K.M."/>
            <person name="Andrzejewski T.M."/>
            <person name="Davidsen T.M."/>
            <person name="Wayne K.J."/>
            <person name="Tettelin H."/>
            <person name="Glass J.I."/>
            <person name="Rusch D."/>
            <person name="Podicherti R."/>
            <person name="Tsui H.-C.T."/>
            <person name="Winkler M.E."/>
        </authorList>
    </citation>
    <scope>NUCLEOTIDE SEQUENCE</scope>
</reference>
<dbReference type="EMBL" id="UINC01079976">
    <property type="protein sequence ID" value="SVC22489.1"/>
    <property type="molecule type" value="Genomic_DNA"/>
</dbReference>
<dbReference type="SUPFAM" id="SSF48452">
    <property type="entry name" value="TPR-like"/>
    <property type="match status" value="1"/>
</dbReference>
<dbReference type="AlphaFoldDB" id="A0A382KE86"/>
<keyword evidence="1" id="KW-0472">Membrane</keyword>
<feature type="transmembrane region" description="Helical" evidence="1">
    <location>
        <begin position="16"/>
        <end position="38"/>
    </location>
</feature>
<gene>
    <name evidence="2" type="ORF">METZ01_LOCUS275343</name>
</gene>
<dbReference type="Gene3D" id="1.25.40.10">
    <property type="entry name" value="Tetratricopeptide repeat domain"/>
    <property type="match status" value="1"/>
</dbReference>
<accession>A0A382KE86</accession>
<keyword evidence="1" id="KW-1133">Transmembrane helix</keyword>
<name>A0A382KE86_9ZZZZ</name>
<dbReference type="InterPro" id="IPR011990">
    <property type="entry name" value="TPR-like_helical_dom_sf"/>
</dbReference>
<organism evidence="2">
    <name type="scientific">marine metagenome</name>
    <dbReference type="NCBI Taxonomy" id="408172"/>
    <lineage>
        <taxon>unclassified sequences</taxon>
        <taxon>metagenomes</taxon>
        <taxon>ecological metagenomes</taxon>
    </lineage>
</organism>
<evidence type="ECO:0008006" key="3">
    <source>
        <dbReference type="Google" id="ProtNLM"/>
    </source>
</evidence>
<proteinExistence type="predicted"/>